<gene>
    <name evidence="1" type="ORF">KUF71_006069</name>
</gene>
<sequence length="59" mass="6881">MRKNFSVRVFALSFSLPPRPRAARLRVNCVKSSLLFLTNPRNVYFHRCIMILRSLATTN</sequence>
<proteinExistence type="predicted"/>
<name>A0AAE1H763_9NEOP</name>
<dbReference type="AlphaFoldDB" id="A0AAE1H763"/>
<evidence type="ECO:0000313" key="1">
    <source>
        <dbReference type="EMBL" id="KAK3916001.1"/>
    </source>
</evidence>
<protein>
    <submittedName>
        <fullName evidence="1">Regulatory protein NPR2</fullName>
    </submittedName>
</protein>
<dbReference type="EMBL" id="JAHWGI010000478">
    <property type="protein sequence ID" value="KAK3916001.1"/>
    <property type="molecule type" value="Genomic_DNA"/>
</dbReference>
<comment type="caution">
    <text evidence="1">The sequence shown here is derived from an EMBL/GenBank/DDBJ whole genome shotgun (WGS) entry which is preliminary data.</text>
</comment>
<reference evidence="1" key="2">
    <citation type="journal article" date="2023" name="BMC Genomics">
        <title>Pest status, molecular evolution, and epigenetic factors derived from the genome assembly of Frankliniella fusca, a thysanopteran phytovirus vector.</title>
        <authorList>
            <person name="Catto M.A."/>
            <person name="Labadie P.E."/>
            <person name="Jacobson A.L."/>
            <person name="Kennedy G.G."/>
            <person name="Srinivasan R."/>
            <person name="Hunt B.G."/>
        </authorList>
    </citation>
    <scope>NUCLEOTIDE SEQUENCE</scope>
    <source>
        <strain evidence="1">PL_HMW_Pooled</strain>
    </source>
</reference>
<dbReference type="Proteomes" id="UP001219518">
    <property type="component" value="Unassembled WGS sequence"/>
</dbReference>
<accession>A0AAE1H763</accession>
<organism evidence="1 2">
    <name type="scientific">Frankliniella fusca</name>
    <dbReference type="NCBI Taxonomy" id="407009"/>
    <lineage>
        <taxon>Eukaryota</taxon>
        <taxon>Metazoa</taxon>
        <taxon>Ecdysozoa</taxon>
        <taxon>Arthropoda</taxon>
        <taxon>Hexapoda</taxon>
        <taxon>Insecta</taxon>
        <taxon>Pterygota</taxon>
        <taxon>Neoptera</taxon>
        <taxon>Paraneoptera</taxon>
        <taxon>Thysanoptera</taxon>
        <taxon>Terebrantia</taxon>
        <taxon>Thripoidea</taxon>
        <taxon>Thripidae</taxon>
        <taxon>Frankliniella</taxon>
    </lineage>
</organism>
<keyword evidence="2" id="KW-1185">Reference proteome</keyword>
<reference evidence="1" key="1">
    <citation type="submission" date="2021-07" db="EMBL/GenBank/DDBJ databases">
        <authorList>
            <person name="Catto M.A."/>
            <person name="Jacobson A."/>
            <person name="Kennedy G."/>
            <person name="Labadie P."/>
            <person name="Hunt B.G."/>
            <person name="Srinivasan R."/>
        </authorList>
    </citation>
    <scope>NUCLEOTIDE SEQUENCE</scope>
    <source>
        <strain evidence="1">PL_HMW_Pooled</strain>
        <tissue evidence="1">Head</tissue>
    </source>
</reference>
<evidence type="ECO:0000313" key="2">
    <source>
        <dbReference type="Proteomes" id="UP001219518"/>
    </source>
</evidence>